<feature type="chain" id="PRO_5012188235" evidence="1">
    <location>
        <begin position="20"/>
        <end position="219"/>
    </location>
</feature>
<evidence type="ECO:0000313" key="2">
    <source>
        <dbReference type="EMBL" id="SJZ33180.1"/>
    </source>
</evidence>
<dbReference type="Proteomes" id="UP000189956">
    <property type="component" value="Unassembled WGS sequence"/>
</dbReference>
<evidence type="ECO:0000313" key="3">
    <source>
        <dbReference type="Proteomes" id="UP000189956"/>
    </source>
</evidence>
<accession>A0A1T4JSJ8</accession>
<evidence type="ECO:0000256" key="1">
    <source>
        <dbReference type="SAM" id="SignalP"/>
    </source>
</evidence>
<dbReference type="RefSeq" id="WP_078735519.1">
    <property type="nucleotide sequence ID" value="NZ_FUWL01000003.1"/>
</dbReference>
<dbReference type="PROSITE" id="PS51257">
    <property type="entry name" value="PROKAR_LIPOPROTEIN"/>
    <property type="match status" value="1"/>
</dbReference>
<dbReference type="Pfam" id="PF14064">
    <property type="entry name" value="HmuY"/>
    <property type="match status" value="1"/>
</dbReference>
<organism evidence="2 3">
    <name type="scientific">Porphyromonas cangingivalis</name>
    <dbReference type="NCBI Taxonomy" id="36874"/>
    <lineage>
        <taxon>Bacteria</taxon>
        <taxon>Pseudomonadati</taxon>
        <taxon>Bacteroidota</taxon>
        <taxon>Bacteroidia</taxon>
        <taxon>Bacteroidales</taxon>
        <taxon>Porphyromonadaceae</taxon>
        <taxon>Porphyromonas</taxon>
    </lineage>
</organism>
<dbReference type="InterPro" id="IPR025921">
    <property type="entry name" value="HmuY"/>
</dbReference>
<name>A0A1T4JSJ8_PORCN</name>
<reference evidence="2 3" key="1">
    <citation type="submission" date="2017-02" db="EMBL/GenBank/DDBJ databases">
        <authorList>
            <person name="Peterson S.W."/>
        </authorList>
    </citation>
    <scope>NUCLEOTIDE SEQUENCE [LARGE SCALE GENOMIC DNA]</scope>
    <source>
        <strain evidence="2 3">ATCC 700135</strain>
    </source>
</reference>
<proteinExistence type="predicted"/>
<keyword evidence="1" id="KW-0732">Signal</keyword>
<dbReference type="AlphaFoldDB" id="A0A1T4JSJ8"/>
<gene>
    <name evidence="2" type="ORF">SAMN02745205_00354</name>
</gene>
<feature type="signal peptide" evidence="1">
    <location>
        <begin position="1"/>
        <end position="19"/>
    </location>
</feature>
<protein>
    <submittedName>
        <fullName evidence="2">HmuY protein</fullName>
    </submittedName>
</protein>
<dbReference type="EMBL" id="FUWL01000003">
    <property type="protein sequence ID" value="SJZ33180.1"/>
    <property type="molecule type" value="Genomic_DNA"/>
</dbReference>
<sequence length="219" mass="24364">MKKLLRTLSLALLVGVALLATSCDKKNNGNEPEPPVTGEVKKAEYIDASAYDKWAYFSFATGKEVKVSDPKNSKDWDVAFHRGDIRVNGAEGFSGKGGVFMTEGTDLNAKIDTKNINFKTNTEALVQVESGMIAKQENRPVKTEKQHYIFVGEKTNEYRFFAYNSNSQMGDVKNMYPANKKIFVFRGADGKSIYKVQLADVLDAKGRKAGFLSFNYAKI</sequence>
<dbReference type="CDD" id="cd12105">
    <property type="entry name" value="HmuY"/>
    <property type="match status" value="1"/>
</dbReference>